<reference evidence="1" key="1">
    <citation type="journal article" date="2021" name="Proc. Natl. Acad. Sci. U.S.A.">
        <title>A Catalog of Tens of Thousands of Viruses from Human Metagenomes Reveals Hidden Associations with Chronic Diseases.</title>
        <authorList>
            <person name="Tisza M.J."/>
            <person name="Buck C.B."/>
        </authorList>
    </citation>
    <scope>NUCLEOTIDE SEQUENCE</scope>
    <source>
        <strain evidence="1">CtsDY37</strain>
    </source>
</reference>
<sequence>MILEKRNKSPMWVQCKGSKCNPSFFNAVQDGSR</sequence>
<protein>
    <submittedName>
        <fullName evidence="1">Uncharacterized protein</fullName>
    </submittedName>
</protein>
<accession>A0A8S5MA59</accession>
<name>A0A8S5MA59_9CAUD</name>
<dbReference type="EMBL" id="BK014859">
    <property type="protein sequence ID" value="DAD79138.1"/>
    <property type="molecule type" value="Genomic_DNA"/>
</dbReference>
<evidence type="ECO:0000313" key="1">
    <source>
        <dbReference type="EMBL" id="DAD79138.1"/>
    </source>
</evidence>
<proteinExistence type="predicted"/>
<organism evidence="1">
    <name type="scientific">Siphoviridae sp. ctsDY37</name>
    <dbReference type="NCBI Taxonomy" id="2826483"/>
    <lineage>
        <taxon>Viruses</taxon>
        <taxon>Duplodnaviria</taxon>
        <taxon>Heunggongvirae</taxon>
        <taxon>Uroviricota</taxon>
        <taxon>Caudoviricetes</taxon>
    </lineage>
</organism>